<keyword evidence="4" id="KW-1185">Reference proteome</keyword>
<feature type="compositionally biased region" description="Basic and acidic residues" evidence="1">
    <location>
        <begin position="242"/>
        <end position="308"/>
    </location>
</feature>
<accession>A0ABS5GHW1</accession>
<sequence>MKLLVGAVSASLLAAFAAQAEPFGPAGARAPYTAVSDIDEPYQDLPPPPAAVPAPPRYGYGPGADYGYRDQRYTPPAPVYRQDGYQPDYGYAPAFLPVHEVYAILRDNGFSPLGAPRQRGNVYVVAVLDRDGEDGKLVVDARSGRIIRFVPAFQWGEQYERMRYEPAPRGGLDRLPPPTVIRADPRLAPPIPAAPRIATAAAPQQPPRGAAPAVRPAAPSPQTAALAPKPAEAPRPAASRPADIKPADAKPVDVKPAETRPVEAKIEQPKAEQPKASENKPVEAKAPETKAPETKATETKASETKPSDAKPLQSAAAAPQTTGSITAAPARPAPQILPTAKMPPAQGLD</sequence>
<dbReference type="Proteomes" id="UP001314635">
    <property type="component" value="Unassembled WGS sequence"/>
</dbReference>
<feature type="chain" id="PRO_5047212368" evidence="2">
    <location>
        <begin position="21"/>
        <end position="349"/>
    </location>
</feature>
<evidence type="ECO:0000256" key="1">
    <source>
        <dbReference type="SAM" id="MobiDB-lite"/>
    </source>
</evidence>
<evidence type="ECO:0000256" key="2">
    <source>
        <dbReference type="SAM" id="SignalP"/>
    </source>
</evidence>
<reference evidence="4" key="1">
    <citation type="journal article" date="2021" name="ISME J.">
        <title>Evolutionary origin and ecological implication of a unique nif island in free-living Bradyrhizobium lineages.</title>
        <authorList>
            <person name="Tao J."/>
        </authorList>
    </citation>
    <scope>NUCLEOTIDE SEQUENCE [LARGE SCALE GENOMIC DNA]</scope>
    <source>
        <strain evidence="4">SZCCT0094</strain>
    </source>
</reference>
<dbReference type="RefSeq" id="WP_172237236.1">
    <property type="nucleotide sequence ID" value="NZ_JABFDP010000015.1"/>
</dbReference>
<protein>
    <submittedName>
        <fullName evidence="3">Uncharacterized protein</fullName>
    </submittedName>
</protein>
<comment type="caution">
    <text evidence="3">The sequence shown here is derived from an EMBL/GenBank/DDBJ whole genome shotgun (WGS) entry which is preliminary data.</text>
</comment>
<organism evidence="3 4">
    <name type="scientific">Bradyrhizobium denitrificans</name>
    <dbReference type="NCBI Taxonomy" id="2734912"/>
    <lineage>
        <taxon>Bacteria</taxon>
        <taxon>Pseudomonadati</taxon>
        <taxon>Pseudomonadota</taxon>
        <taxon>Alphaproteobacteria</taxon>
        <taxon>Hyphomicrobiales</taxon>
        <taxon>Nitrobacteraceae</taxon>
        <taxon>Bradyrhizobium</taxon>
    </lineage>
</organism>
<keyword evidence="2" id="KW-0732">Signal</keyword>
<feature type="signal peptide" evidence="2">
    <location>
        <begin position="1"/>
        <end position="20"/>
    </location>
</feature>
<evidence type="ECO:0000313" key="4">
    <source>
        <dbReference type="Proteomes" id="UP001314635"/>
    </source>
</evidence>
<feature type="region of interest" description="Disordered" evidence="1">
    <location>
        <begin position="166"/>
        <end position="349"/>
    </location>
</feature>
<dbReference type="EMBL" id="JAFCLK010000051">
    <property type="protein sequence ID" value="MBR1140915.1"/>
    <property type="molecule type" value="Genomic_DNA"/>
</dbReference>
<evidence type="ECO:0000313" key="3">
    <source>
        <dbReference type="EMBL" id="MBR1140915.1"/>
    </source>
</evidence>
<name>A0ABS5GHW1_9BRAD</name>
<proteinExistence type="predicted"/>
<feature type="compositionally biased region" description="Low complexity" evidence="1">
    <location>
        <begin position="194"/>
        <end position="241"/>
    </location>
</feature>
<gene>
    <name evidence="3" type="ORF">JQ619_34720</name>
</gene>